<feature type="compositionally biased region" description="Basic residues" evidence="1">
    <location>
        <begin position="134"/>
        <end position="156"/>
    </location>
</feature>
<feature type="region of interest" description="Disordered" evidence="1">
    <location>
        <begin position="85"/>
        <end position="156"/>
    </location>
</feature>
<reference evidence="2 3" key="1">
    <citation type="submission" date="2024-04" db="EMBL/GenBank/DDBJ databases">
        <authorList>
            <person name="Fracassetti M."/>
        </authorList>
    </citation>
    <scope>NUCLEOTIDE SEQUENCE [LARGE SCALE GENOMIC DNA]</scope>
</reference>
<keyword evidence="3" id="KW-1185">Reference proteome</keyword>
<feature type="compositionally biased region" description="Basic and acidic residues" evidence="1">
    <location>
        <begin position="114"/>
        <end position="131"/>
    </location>
</feature>
<gene>
    <name evidence="2" type="ORF">LTRI10_LOCUS1617</name>
</gene>
<feature type="compositionally biased region" description="Basic and acidic residues" evidence="1">
    <location>
        <begin position="16"/>
        <end position="25"/>
    </location>
</feature>
<name>A0AAV2CB69_9ROSI</name>
<evidence type="ECO:0000313" key="3">
    <source>
        <dbReference type="Proteomes" id="UP001497516"/>
    </source>
</evidence>
<proteinExistence type="predicted"/>
<protein>
    <submittedName>
        <fullName evidence="2">Uncharacterized protein</fullName>
    </submittedName>
</protein>
<dbReference type="Proteomes" id="UP001497516">
    <property type="component" value="Chromosome 1"/>
</dbReference>
<evidence type="ECO:0000256" key="1">
    <source>
        <dbReference type="SAM" id="MobiDB-lite"/>
    </source>
</evidence>
<accession>A0AAV2CB69</accession>
<dbReference type="EMBL" id="OZ034813">
    <property type="protein sequence ID" value="CAL1353743.1"/>
    <property type="molecule type" value="Genomic_DNA"/>
</dbReference>
<dbReference type="AlphaFoldDB" id="A0AAV2CB69"/>
<evidence type="ECO:0000313" key="2">
    <source>
        <dbReference type="EMBL" id="CAL1353743.1"/>
    </source>
</evidence>
<feature type="region of interest" description="Disordered" evidence="1">
    <location>
        <begin position="1"/>
        <end position="25"/>
    </location>
</feature>
<feature type="compositionally biased region" description="Basic and acidic residues" evidence="1">
    <location>
        <begin position="91"/>
        <end position="104"/>
    </location>
</feature>
<organism evidence="2 3">
    <name type="scientific">Linum trigynum</name>
    <dbReference type="NCBI Taxonomy" id="586398"/>
    <lineage>
        <taxon>Eukaryota</taxon>
        <taxon>Viridiplantae</taxon>
        <taxon>Streptophyta</taxon>
        <taxon>Embryophyta</taxon>
        <taxon>Tracheophyta</taxon>
        <taxon>Spermatophyta</taxon>
        <taxon>Magnoliopsida</taxon>
        <taxon>eudicotyledons</taxon>
        <taxon>Gunneridae</taxon>
        <taxon>Pentapetalae</taxon>
        <taxon>rosids</taxon>
        <taxon>fabids</taxon>
        <taxon>Malpighiales</taxon>
        <taxon>Linaceae</taxon>
        <taxon>Linum</taxon>
    </lineage>
</organism>
<sequence>MKRDSLAMGMNSGAEPEARIDSERDAEVTEFRIARGARRLAAVLVAMPNDGTMMMSVEHSGGRVVGEMELRTMVDGLSLSFRQLRRPSPPVKEDSTMEGKEKKATGCGLGSPDLRSERLAVEKRRSDEVGVMKKSQRMRRRRMMKGGRRRRRAAAR</sequence>